<sequence>MKQFITAFLFVISLAKAQGDIYPTETTYGGGIGFSTMYMILDTVPGASLLNSLGINVDELGTRPLVFYGGEGFAQMSGPWRLGGYAGIGATQASNVFGIQMYANRDNVDGYQKPAFGNEANGDTLYNFSDNLSVKARLSFLLGAMTTEYVFPIFRDLEVMAGALMGIGRYTLSIDQHIGTPQWGNFGKNMYGEMYGDTVLIQLDGPDFDDVAKDNNENDPRPINVNGTMTELSGTFFNFQPYVAIKWQFLDRMGLRISAGYNRGTIAAGRWKLNGHLPINDSPASALHGITLRTVIYFGL</sequence>
<organism evidence="1">
    <name type="scientific">marine metagenome</name>
    <dbReference type="NCBI Taxonomy" id="408172"/>
    <lineage>
        <taxon>unclassified sequences</taxon>
        <taxon>metagenomes</taxon>
        <taxon>ecological metagenomes</taxon>
    </lineage>
</organism>
<dbReference type="AlphaFoldDB" id="A0A381XH30"/>
<accession>A0A381XH30</accession>
<name>A0A381XH30_9ZZZZ</name>
<dbReference type="EMBL" id="UINC01015156">
    <property type="protein sequence ID" value="SVA64029.1"/>
    <property type="molecule type" value="Genomic_DNA"/>
</dbReference>
<reference evidence="1" key="1">
    <citation type="submission" date="2018-05" db="EMBL/GenBank/DDBJ databases">
        <authorList>
            <person name="Lanie J.A."/>
            <person name="Ng W.-L."/>
            <person name="Kazmierczak K.M."/>
            <person name="Andrzejewski T.M."/>
            <person name="Davidsen T.M."/>
            <person name="Wayne K.J."/>
            <person name="Tettelin H."/>
            <person name="Glass J.I."/>
            <person name="Rusch D."/>
            <person name="Podicherti R."/>
            <person name="Tsui H.-C.T."/>
            <person name="Winkler M.E."/>
        </authorList>
    </citation>
    <scope>NUCLEOTIDE SEQUENCE</scope>
</reference>
<gene>
    <name evidence="1" type="ORF">METZ01_LOCUS116883</name>
</gene>
<evidence type="ECO:0000313" key="1">
    <source>
        <dbReference type="EMBL" id="SVA64029.1"/>
    </source>
</evidence>
<protein>
    <recommendedName>
        <fullName evidence="2">Outer membrane protein beta-barrel domain-containing protein</fullName>
    </recommendedName>
</protein>
<evidence type="ECO:0008006" key="2">
    <source>
        <dbReference type="Google" id="ProtNLM"/>
    </source>
</evidence>
<proteinExistence type="predicted"/>